<evidence type="ECO:0008006" key="3">
    <source>
        <dbReference type="Google" id="ProtNLM"/>
    </source>
</evidence>
<dbReference type="Proteomes" id="UP001183817">
    <property type="component" value="Unassembled WGS sequence"/>
</dbReference>
<gene>
    <name evidence="1" type="ORF">J2S64_000023</name>
</gene>
<reference evidence="1 2" key="1">
    <citation type="submission" date="2023-07" db="EMBL/GenBank/DDBJ databases">
        <title>Sequencing the genomes of 1000 actinobacteria strains.</title>
        <authorList>
            <person name="Klenk H.-P."/>
        </authorList>
    </citation>
    <scope>NUCLEOTIDE SEQUENCE [LARGE SCALE GENOMIC DNA]</scope>
    <source>
        <strain evidence="1 2">DSM 20167</strain>
    </source>
</reference>
<proteinExistence type="predicted"/>
<organism evidence="1 2">
    <name type="scientific">Paeniglutamicibacter sulfureus</name>
    <dbReference type="NCBI Taxonomy" id="43666"/>
    <lineage>
        <taxon>Bacteria</taxon>
        <taxon>Bacillati</taxon>
        <taxon>Actinomycetota</taxon>
        <taxon>Actinomycetes</taxon>
        <taxon>Micrococcales</taxon>
        <taxon>Micrococcaceae</taxon>
        <taxon>Paeniglutamicibacter</taxon>
    </lineage>
</organism>
<dbReference type="SUPFAM" id="SSF54292">
    <property type="entry name" value="2Fe-2S ferredoxin-like"/>
    <property type="match status" value="1"/>
</dbReference>
<evidence type="ECO:0000313" key="2">
    <source>
        <dbReference type="Proteomes" id="UP001183817"/>
    </source>
</evidence>
<dbReference type="EMBL" id="JAVDYI010000001">
    <property type="protein sequence ID" value="MDR7356332.1"/>
    <property type="molecule type" value="Genomic_DNA"/>
</dbReference>
<keyword evidence="2" id="KW-1185">Reference proteome</keyword>
<dbReference type="InterPro" id="IPR036010">
    <property type="entry name" value="2Fe-2S_ferredoxin-like_sf"/>
</dbReference>
<protein>
    <recommendedName>
        <fullName evidence="3">Ferredoxin</fullName>
    </recommendedName>
</protein>
<name>A0ABU2BCG1_9MICC</name>
<evidence type="ECO:0000313" key="1">
    <source>
        <dbReference type="EMBL" id="MDR7356332.1"/>
    </source>
</evidence>
<sequence length="32" mass="3195">MNHAGGIRPGEIAAGKILICCSTPTGDLVIDA</sequence>
<comment type="caution">
    <text evidence="1">The sequence shown here is derived from an EMBL/GenBank/DDBJ whole genome shotgun (WGS) entry which is preliminary data.</text>
</comment>
<accession>A0ABU2BCG1</accession>